<dbReference type="PROSITE" id="PS00211">
    <property type="entry name" value="ABC_TRANSPORTER_1"/>
    <property type="match status" value="1"/>
</dbReference>
<evidence type="ECO:0000256" key="4">
    <source>
        <dbReference type="ARBA" id="ARBA00022692"/>
    </source>
</evidence>
<feature type="domain" description="ABC transporter" evidence="10">
    <location>
        <begin position="22"/>
        <end position="275"/>
    </location>
</feature>
<evidence type="ECO:0000256" key="7">
    <source>
        <dbReference type="ARBA" id="ARBA00022989"/>
    </source>
</evidence>
<dbReference type="EMBL" id="NEDP02004656">
    <property type="protein sequence ID" value="OWF44861.1"/>
    <property type="molecule type" value="Genomic_DNA"/>
</dbReference>
<accession>A0A210Q803</accession>
<dbReference type="Pfam" id="PF01061">
    <property type="entry name" value="ABC2_membrane"/>
    <property type="match status" value="1"/>
</dbReference>
<dbReference type="OrthoDB" id="66620at2759"/>
<sequence>MVGMKRTRISVQPITTTGPSSLVMKDVTYCVHRRIGPWWKGLCCRSKQLKNVLKNIDLHFGEELTAILGSSGAGKSSLLDVISSRIDGKLSGAVVYNGQPCTESNIQQHIAYVIQYDRLLPNLTVRETLTYAAYLRMPGDSSKEQVEEKVEQIMHQMGLFSVADSKIGGSVIRGISGGEKRRVTIGVQLLNDTKVLLLDEPTTGLDSCTAKALMNRLRTIAESGTLVAVTVHQPGSDLFKLFHKVCLLSDGLLAFAGTPSEMLKFYTKEGYPCPQFSNPLDFYVDLVSVDRRDKTRQQNTEVVLNRLVTRFLSSPEHASLHKTVYEDNSHTGRWNNTSVSGPGPFRIMATLLKRMTVNMFRDRSSYCTRLFVLSLFIPFICVFLGRLRFDQKSIQDRVGLMYQTLIVPAYVGAFNTAFLFPSLRDVYFREHKDGLYSPLTFISAYMMHAVPFHLIASIIFSTIIYWVTGLKPTPDKFFVYLFLVFFLHVIGEIMAVGAMAVFKNGQMAVNSVTLILTASFLFGSGLLRSIDSMSDPLEWLGWLTIHKYATEILVANEFQGLQLICEVADVHLILQHLTSEYS</sequence>
<dbReference type="GO" id="GO:0033344">
    <property type="term" value="P:cholesterol efflux"/>
    <property type="evidence" value="ECO:0007669"/>
    <property type="project" value="TreeGrafter"/>
</dbReference>
<dbReference type="GO" id="GO:0005524">
    <property type="term" value="F:ATP binding"/>
    <property type="evidence" value="ECO:0007669"/>
    <property type="project" value="UniProtKB-KW"/>
</dbReference>
<dbReference type="AlphaFoldDB" id="A0A210Q803"/>
<organism evidence="11 12">
    <name type="scientific">Mizuhopecten yessoensis</name>
    <name type="common">Japanese scallop</name>
    <name type="synonym">Patinopecten yessoensis</name>
    <dbReference type="NCBI Taxonomy" id="6573"/>
    <lineage>
        <taxon>Eukaryota</taxon>
        <taxon>Metazoa</taxon>
        <taxon>Spiralia</taxon>
        <taxon>Lophotrochozoa</taxon>
        <taxon>Mollusca</taxon>
        <taxon>Bivalvia</taxon>
        <taxon>Autobranchia</taxon>
        <taxon>Pteriomorphia</taxon>
        <taxon>Pectinida</taxon>
        <taxon>Pectinoidea</taxon>
        <taxon>Pectinidae</taxon>
        <taxon>Mizuhopecten</taxon>
    </lineage>
</organism>
<keyword evidence="4 9" id="KW-0812">Transmembrane</keyword>
<protein>
    <submittedName>
        <fullName evidence="11">ATP-binding cassette sub-family G member 5</fullName>
    </submittedName>
</protein>
<dbReference type="SUPFAM" id="SSF52540">
    <property type="entry name" value="P-loop containing nucleoside triphosphate hydrolases"/>
    <property type="match status" value="1"/>
</dbReference>
<dbReference type="InterPro" id="IPR003439">
    <property type="entry name" value="ABC_transporter-like_ATP-bd"/>
</dbReference>
<keyword evidence="5" id="KW-0547">Nucleotide-binding</keyword>
<dbReference type="GO" id="GO:0042632">
    <property type="term" value="P:cholesterol homeostasis"/>
    <property type="evidence" value="ECO:0007669"/>
    <property type="project" value="TreeGrafter"/>
</dbReference>
<evidence type="ECO:0000256" key="3">
    <source>
        <dbReference type="ARBA" id="ARBA00022448"/>
    </source>
</evidence>
<dbReference type="GO" id="GO:0043190">
    <property type="term" value="C:ATP-binding cassette (ABC) transporter complex"/>
    <property type="evidence" value="ECO:0007669"/>
    <property type="project" value="TreeGrafter"/>
</dbReference>
<dbReference type="Pfam" id="PF00005">
    <property type="entry name" value="ABC_tran"/>
    <property type="match status" value="1"/>
</dbReference>
<proteinExistence type="inferred from homology"/>
<dbReference type="InterPro" id="IPR003593">
    <property type="entry name" value="AAA+_ATPase"/>
</dbReference>
<dbReference type="InterPro" id="IPR027417">
    <property type="entry name" value="P-loop_NTPase"/>
</dbReference>
<feature type="transmembrane region" description="Helical" evidence="9">
    <location>
        <begin position="440"/>
        <end position="467"/>
    </location>
</feature>
<keyword evidence="6 11" id="KW-0067">ATP-binding</keyword>
<evidence type="ECO:0000313" key="11">
    <source>
        <dbReference type="EMBL" id="OWF44861.1"/>
    </source>
</evidence>
<reference evidence="11 12" key="1">
    <citation type="journal article" date="2017" name="Nat. Ecol. Evol.">
        <title>Scallop genome provides insights into evolution of bilaterian karyotype and development.</title>
        <authorList>
            <person name="Wang S."/>
            <person name="Zhang J."/>
            <person name="Jiao W."/>
            <person name="Li J."/>
            <person name="Xun X."/>
            <person name="Sun Y."/>
            <person name="Guo X."/>
            <person name="Huan P."/>
            <person name="Dong B."/>
            <person name="Zhang L."/>
            <person name="Hu X."/>
            <person name="Sun X."/>
            <person name="Wang J."/>
            <person name="Zhao C."/>
            <person name="Wang Y."/>
            <person name="Wang D."/>
            <person name="Huang X."/>
            <person name="Wang R."/>
            <person name="Lv J."/>
            <person name="Li Y."/>
            <person name="Zhang Z."/>
            <person name="Liu B."/>
            <person name="Lu W."/>
            <person name="Hui Y."/>
            <person name="Liang J."/>
            <person name="Zhou Z."/>
            <person name="Hou R."/>
            <person name="Li X."/>
            <person name="Liu Y."/>
            <person name="Li H."/>
            <person name="Ning X."/>
            <person name="Lin Y."/>
            <person name="Zhao L."/>
            <person name="Xing Q."/>
            <person name="Dou J."/>
            <person name="Li Y."/>
            <person name="Mao J."/>
            <person name="Guo H."/>
            <person name="Dou H."/>
            <person name="Li T."/>
            <person name="Mu C."/>
            <person name="Jiang W."/>
            <person name="Fu Q."/>
            <person name="Fu X."/>
            <person name="Miao Y."/>
            <person name="Liu J."/>
            <person name="Yu Q."/>
            <person name="Li R."/>
            <person name="Liao H."/>
            <person name="Li X."/>
            <person name="Kong Y."/>
            <person name="Jiang Z."/>
            <person name="Chourrout D."/>
            <person name="Li R."/>
            <person name="Bao Z."/>
        </authorList>
    </citation>
    <scope>NUCLEOTIDE SEQUENCE [LARGE SCALE GENOMIC DNA]</scope>
    <source>
        <strain evidence="11 12">PY_sf001</strain>
    </source>
</reference>
<evidence type="ECO:0000256" key="5">
    <source>
        <dbReference type="ARBA" id="ARBA00022741"/>
    </source>
</evidence>
<dbReference type="InterPro" id="IPR013525">
    <property type="entry name" value="ABC2_TM"/>
</dbReference>
<evidence type="ECO:0000256" key="1">
    <source>
        <dbReference type="ARBA" id="ARBA00004141"/>
    </source>
</evidence>
<comment type="subcellular location">
    <subcellularLocation>
        <location evidence="1">Membrane</location>
        <topology evidence="1">Multi-pass membrane protein</topology>
    </subcellularLocation>
</comment>
<evidence type="ECO:0000256" key="6">
    <source>
        <dbReference type="ARBA" id="ARBA00022840"/>
    </source>
</evidence>
<keyword evidence="7 9" id="KW-1133">Transmembrane helix</keyword>
<keyword evidence="12" id="KW-1185">Reference proteome</keyword>
<dbReference type="Proteomes" id="UP000242188">
    <property type="component" value="Unassembled WGS sequence"/>
</dbReference>
<evidence type="ECO:0000313" key="12">
    <source>
        <dbReference type="Proteomes" id="UP000242188"/>
    </source>
</evidence>
<evidence type="ECO:0000256" key="2">
    <source>
        <dbReference type="ARBA" id="ARBA00005814"/>
    </source>
</evidence>
<feature type="transmembrane region" description="Helical" evidence="9">
    <location>
        <begin position="370"/>
        <end position="387"/>
    </location>
</feature>
<name>A0A210Q803_MIZYE</name>
<dbReference type="PANTHER" id="PTHR48041">
    <property type="entry name" value="ABC TRANSPORTER G FAMILY MEMBER 28"/>
    <property type="match status" value="1"/>
</dbReference>
<feature type="transmembrane region" description="Helical" evidence="9">
    <location>
        <begin position="399"/>
        <end position="420"/>
    </location>
</feature>
<gene>
    <name evidence="11" type="ORF">KP79_PYT10025</name>
</gene>
<evidence type="ECO:0000259" key="10">
    <source>
        <dbReference type="PROSITE" id="PS50893"/>
    </source>
</evidence>
<evidence type="ECO:0000256" key="8">
    <source>
        <dbReference type="ARBA" id="ARBA00023136"/>
    </source>
</evidence>
<feature type="transmembrane region" description="Helical" evidence="9">
    <location>
        <begin position="508"/>
        <end position="527"/>
    </location>
</feature>
<dbReference type="InterPro" id="IPR050352">
    <property type="entry name" value="ABCG_transporters"/>
</dbReference>
<keyword evidence="8 9" id="KW-0472">Membrane</keyword>
<dbReference type="PANTHER" id="PTHR48041:SF113">
    <property type="entry name" value="ATP-BINDING CASSETTE SUB-FAMILY G MEMBER 5"/>
    <property type="match status" value="1"/>
</dbReference>
<dbReference type="Gene3D" id="3.40.50.300">
    <property type="entry name" value="P-loop containing nucleotide triphosphate hydrolases"/>
    <property type="match status" value="1"/>
</dbReference>
<dbReference type="SMART" id="SM00382">
    <property type="entry name" value="AAA"/>
    <property type="match status" value="1"/>
</dbReference>
<dbReference type="GO" id="GO:0016324">
    <property type="term" value="C:apical plasma membrane"/>
    <property type="evidence" value="ECO:0007669"/>
    <property type="project" value="TreeGrafter"/>
</dbReference>
<dbReference type="GO" id="GO:0140359">
    <property type="term" value="F:ABC-type transporter activity"/>
    <property type="evidence" value="ECO:0007669"/>
    <property type="project" value="InterPro"/>
</dbReference>
<dbReference type="STRING" id="6573.A0A210Q803"/>
<dbReference type="GO" id="GO:0016887">
    <property type="term" value="F:ATP hydrolysis activity"/>
    <property type="evidence" value="ECO:0007669"/>
    <property type="project" value="InterPro"/>
</dbReference>
<dbReference type="PROSITE" id="PS50893">
    <property type="entry name" value="ABC_TRANSPORTER_2"/>
    <property type="match status" value="1"/>
</dbReference>
<evidence type="ECO:0000256" key="9">
    <source>
        <dbReference type="SAM" id="Phobius"/>
    </source>
</evidence>
<comment type="caution">
    <text evidence="11">The sequence shown here is derived from an EMBL/GenBank/DDBJ whole genome shotgun (WGS) entry which is preliminary data.</text>
</comment>
<keyword evidence="3" id="KW-0813">Transport</keyword>
<comment type="similarity">
    <text evidence="2">Belongs to the ABC transporter superfamily. ABCG family. Eye pigment precursor importer (TC 3.A.1.204) subfamily.</text>
</comment>
<dbReference type="InterPro" id="IPR017871">
    <property type="entry name" value="ABC_transporter-like_CS"/>
</dbReference>
<feature type="transmembrane region" description="Helical" evidence="9">
    <location>
        <begin position="479"/>
        <end position="502"/>
    </location>
</feature>